<evidence type="ECO:0000256" key="7">
    <source>
        <dbReference type="SAM" id="Phobius"/>
    </source>
</evidence>
<gene>
    <name evidence="8" type="ORF">SDC9_196383</name>
</gene>
<organism evidence="8">
    <name type="scientific">bioreactor metagenome</name>
    <dbReference type="NCBI Taxonomy" id="1076179"/>
    <lineage>
        <taxon>unclassified sequences</taxon>
        <taxon>metagenomes</taxon>
        <taxon>ecological metagenomes</taxon>
    </lineage>
</organism>
<feature type="transmembrane region" description="Helical" evidence="7">
    <location>
        <begin position="78"/>
        <end position="104"/>
    </location>
</feature>
<comment type="caution">
    <text evidence="8">The sequence shown here is derived from an EMBL/GenBank/DDBJ whole genome shotgun (WGS) entry which is preliminary data.</text>
</comment>
<dbReference type="EMBL" id="VSSQ01111399">
    <property type="protein sequence ID" value="MPN48771.1"/>
    <property type="molecule type" value="Genomic_DNA"/>
</dbReference>
<sequence>MQNNSIATHRFYKIVSKIATHCILLAATITIGMPFVWMLVTAIKSPQEVSIFPPIWWPEVIRWDNFVTAWNTAPFGRFYINSIVTAAAGVLLGLITSAFAAYAFA</sequence>
<dbReference type="AlphaFoldDB" id="A0A645IBP1"/>
<feature type="transmembrane region" description="Helical" evidence="7">
    <location>
        <begin position="21"/>
        <end position="43"/>
    </location>
</feature>
<dbReference type="SUPFAM" id="SSF161098">
    <property type="entry name" value="MetI-like"/>
    <property type="match status" value="1"/>
</dbReference>
<name>A0A645IBP1_9ZZZZ</name>
<dbReference type="InterPro" id="IPR035906">
    <property type="entry name" value="MetI-like_sf"/>
</dbReference>
<dbReference type="PANTHER" id="PTHR43744">
    <property type="entry name" value="ABC TRANSPORTER PERMEASE PROTEIN MG189-RELATED-RELATED"/>
    <property type="match status" value="1"/>
</dbReference>
<keyword evidence="2" id="KW-0813">Transport</keyword>
<evidence type="ECO:0000256" key="6">
    <source>
        <dbReference type="ARBA" id="ARBA00023136"/>
    </source>
</evidence>
<dbReference type="Gene3D" id="1.10.3720.10">
    <property type="entry name" value="MetI-like"/>
    <property type="match status" value="1"/>
</dbReference>
<evidence type="ECO:0000313" key="8">
    <source>
        <dbReference type="EMBL" id="MPN48771.1"/>
    </source>
</evidence>
<comment type="subcellular location">
    <subcellularLocation>
        <location evidence="1">Cell membrane</location>
        <topology evidence="1">Multi-pass membrane protein</topology>
    </subcellularLocation>
</comment>
<evidence type="ECO:0000256" key="2">
    <source>
        <dbReference type="ARBA" id="ARBA00022448"/>
    </source>
</evidence>
<evidence type="ECO:0008006" key="9">
    <source>
        <dbReference type="Google" id="ProtNLM"/>
    </source>
</evidence>
<evidence type="ECO:0000256" key="3">
    <source>
        <dbReference type="ARBA" id="ARBA00022475"/>
    </source>
</evidence>
<keyword evidence="6 7" id="KW-0472">Membrane</keyword>
<protein>
    <recommendedName>
        <fullName evidence="9">Carbohydrate ABC transporter permease</fullName>
    </recommendedName>
</protein>
<evidence type="ECO:0000256" key="1">
    <source>
        <dbReference type="ARBA" id="ARBA00004651"/>
    </source>
</evidence>
<evidence type="ECO:0000256" key="4">
    <source>
        <dbReference type="ARBA" id="ARBA00022692"/>
    </source>
</evidence>
<reference evidence="8" key="1">
    <citation type="submission" date="2019-08" db="EMBL/GenBank/DDBJ databases">
        <authorList>
            <person name="Kucharzyk K."/>
            <person name="Murdoch R.W."/>
            <person name="Higgins S."/>
            <person name="Loffler F."/>
        </authorList>
    </citation>
    <scope>NUCLEOTIDE SEQUENCE</scope>
</reference>
<proteinExistence type="predicted"/>
<accession>A0A645IBP1</accession>
<dbReference type="PANTHER" id="PTHR43744:SF8">
    <property type="entry name" value="SN-GLYCEROL-3-PHOSPHATE TRANSPORT SYSTEM PERMEASE PROTEIN UGPE"/>
    <property type="match status" value="1"/>
</dbReference>
<dbReference type="GO" id="GO:0005886">
    <property type="term" value="C:plasma membrane"/>
    <property type="evidence" value="ECO:0007669"/>
    <property type="project" value="UniProtKB-SubCell"/>
</dbReference>
<evidence type="ECO:0000256" key="5">
    <source>
        <dbReference type="ARBA" id="ARBA00022989"/>
    </source>
</evidence>
<keyword evidence="5 7" id="KW-1133">Transmembrane helix</keyword>
<keyword evidence="3" id="KW-1003">Cell membrane</keyword>
<keyword evidence="4 7" id="KW-0812">Transmembrane</keyword>